<name>A0A0A3J9G6_9BACL</name>
<comment type="caution">
    <text evidence="7">The sequence shown here is derived from an EMBL/GenBank/DDBJ whole genome shotgun (WGS) entry which is preliminary data.</text>
</comment>
<feature type="transmembrane region" description="Helical" evidence="6">
    <location>
        <begin position="152"/>
        <end position="177"/>
    </location>
</feature>
<feature type="transmembrane region" description="Helical" evidence="6">
    <location>
        <begin position="72"/>
        <end position="91"/>
    </location>
</feature>
<gene>
    <name evidence="7" type="ORF">CD30_04185</name>
</gene>
<evidence type="ECO:0000313" key="8">
    <source>
        <dbReference type="Proteomes" id="UP000030595"/>
    </source>
</evidence>
<evidence type="ECO:0000256" key="4">
    <source>
        <dbReference type="ARBA" id="ARBA00022989"/>
    </source>
</evidence>
<feature type="transmembrane region" description="Helical" evidence="6">
    <location>
        <begin position="267"/>
        <end position="290"/>
    </location>
</feature>
<comment type="similarity">
    <text evidence="2">Belongs to the autoinducer-2 exporter (AI-2E) (TC 2.A.86) family.</text>
</comment>
<dbReference type="PANTHER" id="PTHR21716:SF69">
    <property type="entry name" value="TRANSPORT PROTEIN YUBA-RELATED"/>
    <property type="match status" value="1"/>
</dbReference>
<feature type="transmembrane region" description="Helical" evidence="6">
    <location>
        <begin position="241"/>
        <end position="260"/>
    </location>
</feature>
<dbReference type="GO" id="GO:0016020">
    <property type="term" value="C:membrane"/>
    <property type="evidence" value="ECO:0007669"/>
    <property type="project" value="UniProtKB-SubCell"/>
</dbReference>
<proteinExistence type="inferred from homology"/>
<sequence length="359" mass="39931">MTKKVWFQVGVGLLISLLVIKYTLEIHWIFNPLFIILQTIFIPLLIGGVLYYITEPLQRLLEKKGMPRWGSIITIVLVLLGLLTGLALLIMNPVSNQINNLAKNAPYIGDKIMEATDFVINNKENLPPQAAEFIDTISNSIQDIAVAGSQMIVSFISGAVSATFTLILIPFFFIFMLKDHEKFAPQIYNLFTGERRTWIKDTLADIDTVLRNYVQGQVLISAILAVSIYIGYLFIGLQYSLLLAIFAFFMNMIPFIGPWISLAPAIVVALIQDPILVVWVCVITLVAQQVESNLITPNIMGEKLNIHPLTVISIVLAAGNIGGFIAIIIAIPTYAVIKAIVRNIYEERKQIKEAATKSI</sequence>
<feature type="transmembrane region" description="Helical" evidence="6">
    <location>
        <begin position="218"/>
        <end position="235"/>
    </location>
</feature>
<feature type="transmembrane region" description="Helical" evidence="6">
    <location>
        <begin position="310"/>
        <end position="337"/>
    </location>
</feature>
<dbReference type="OrthoDB" id="9793390at2"/>
<dbReference type="EMBL" id="JPVQ01000004">
    <property type="protein sequence ID" value="KGR91783.1"/>
    <property type="molecule type" value="Genomic_DNA"/>
</dbReference>
<protein>
    <submittedName>
        <fullName evidence="7">Lipoprotein</fullName>
    </submittedName>
</protein>
<evidence type="ECO:0000256" key="3">
    <source>
        <dbReference type="ARBA" id="ARBA00022692"/>
    </source>
</evidence>
<dbReference type="GO" id="GO:0055085">
    <property type="term" value="P:transmembrane transport"/>
    <property type="evidence" value="ECO:0007669"/>
    <property type="project" value="TreeGrafter"/>
</dbReference>
<keyword evidence="8" id="KW-1185">Reference proteome</keyword>
<evidence type="ECO:0000256" key="1">
    <source>
        <dbReference type="ARBA" id="ARBA00004141"/>
    </source>
</evidence>
<comment type="subcellular location">
    <subcellularLocation>
        <location evidence="1">Membrane</location>
        <topology evidence="1">Multi-pass membrane protein</topology>
    </subcellularLocation>
</comment>
<reference evidence="7 8" key="1">
    <citation type="submission" date="2014-02" db="EMBL/GenBank/DDBJ databases">
        <title>Draft genome sequence of Lysinibacillus massiliensis CCUG 49529.</title>
        <authorList>
            <person name="Zhang F."/>
            <person name="Wang G."/>
            <person name="Zhang L."/>
        </authorList>
    </citation>
    <scope>NUCLEOTIDE SEQUENCE [LARGE SCALE GENOMIC DNA]</scope>
    <source>
        <strain evidence="7 8">CCUG 49529</strain>
    </source>
</reference>
<dbReference type="InterPro" id="IPR002549">
    <property type="entry name" value="AI-2E-like"/>
</dbReference>
<dbReference type="RefSeq" id="WP_036172745.1">
    <property type="nucleotide sequence ID" value="NZ_AVCZ01000004.1"/>
</dbReference>
<keyword evidence="3 6" id="KW-0812">Transmembrane</keyword>
<evidence type="ECO:0000256" key="2">
    <source>
        <dbReference type="ARBA" id="ARBA00009773"/>
    </source>
</evidence>
<evidence type="ECO:0000313" key="7">
    <source>
        <dbReference type="EMBL" id="KGR91783.1"/>
    </source>
</evidence>
<keyword evidence="5 6" id="KW-0472">Membrane</keyword>
<dbReference type="AlphaFoldDB" id="A0A0A3J9G6"/>
<feature type="transmembrane region" description="Helical" evidence="6">
    <location>
        <begin position="5"/>
        <end position="24"/>
    </location>
</feature>
<dbReference type="PANTHER" id="PTHR21716">
    <property type="entry name" value="TRANSMEMBRANE PROTEIN"/>
    <property type="match status" value="1"/>
</dbReference>
<feature type="transmembrane region" description="Helical" evidence="6">
    <location>
        <begin position="30"/>
        <end position="52"/>
    </location>
</feature>
<dbReference type="Proteomes" id="UP000030595">
    <property type="component" value="Unassembled WGS sequence"/>
</dbReference>
<evidence type="ECO:0000256" key="5">
    <source>
        <dbReference type="ARBA" id="ARBA00023136"/>
    </source>
</evidence>
<accession>A0A0A3J9G6</accession>
<dbReference type="eggNOG" id="COG0628">
    <property type="taxonomic scope" value="Bacteria"/>
</dbReference>
<keyword evidence="4 6" id="KW-1133">Transmembrane helix</keyword>
<evidence type="ECO:0000256" key="6">
    <source>
        <dbReference type="SAM" id="Phobius"/>
    </source>
</evidence>
<organism evidence="7 8">
    <name type="scientific">Ureibacillus massiliensis 4400831 = CIP 108448 = CCUG 49529</name>
    <dbReference type="NCBI Taxonomy" id="1211035"/>
    <lineage>
        <taxon>Bacteria</taxon>
        <taxon>Bacillati</taxon>
        <taxon>Bacillota</taxon>
        <taxon>Bacilli</taxon>
        <taxon>Bacillales</taxon>
        <taxon>Caryophanaceae</taxon>
        <taxon>Ureibacillus</taxon>
    </lineage>
</organism>
<dbReference type="Pfam" id="PF01594">
    <property type="entry name" value="AI-2E_transport"/>
    <property type="match status" value="1"/>
</dbReference>
<keyword evidence="7" id="KW-0449">Lipoprotein</keyword>